<gene>
    <name evidence="7" type="ORF">K3718_07090</name>
</gene>
<protein>
    <submittedName>
        <fullName evidence="7">Branched-chain amino acid ABC transporter permease</fullName>
    </submittedName>
</protein>
<organism evidence="7 8">
    <name type="scientific">Leisingera aquaemixtae</name>
    <dbReference type="NCBI Taxonomy" id="1396826"/>
    <lineage>
        <taxon>Bacteria</taxon>
        <taxon>Pseudomonadati</taxon>
        <taxon>Pseudomonadota</taxon>
        <taxon>Alphaproteobacteria</taxon>
        <taxon>Rhodobacterales</taxon>
        <taxon>Roseobacteraceae</taxon>
        <taxon>Leisingera</taxon>
    </lineage>
</organism>
<dbReference type="RefSeq" id="WP_141890545.1">
    <property type="nucleotide sequence ID" value="NZ_CP041159.1"/>
</dbReference>
<dbReference type="Proteomes" id="UP001058514">
    <property type="component" value="Chromosome"/>
</dbReference>
<evidence type="ECO:0000256" key="1">
    <source>
        <dbReference type="ARBA" id="ARBA00004651"/>
    </source>
</evidence>
<dbReference type="CDD" id="cd06581">
    <property type="entry name" value="TM_PBP1_LivM_like"/>
    <property type="match status" value="1"/>
</dbReference>
<dbReference type="PANTHER" id="PTHR30482">
    <property type="entry name" value="HIGH-AFFINITY BRANCHED-CHAIN AMINO ACID TRANSPORT SYSTEM PERMEASE"/>
    <property type="match status" value="1"/>
</dbReference>
<keyword evidence="2" id="KW-1003">Cell membrane</keyword>
<evidence type="ECO:0000256" key="3">
    <source>
        <dbReference type="ARBA" id="ARBA00022692"/>
    </source>
</evidence>
<feature type="transmembrane region" description="Helical" evidence="6">
    <location>
        <begin position="288"/>
        <end position="313"/>
    </location>
</feature>
<feature type="transmembrane region" description="Helical" evidence="6">
    <location>
        <begin position="123"/>
        <end position="144"/>
    </location>
</feature>
<feature type="transmembrane region" description="Helical" evidence="6">
    <location>
        <begin position="248"/>
        <end position="268"/>
    </location>
</feature>
<dbReference type="InterPro" id="IPR001851">
    <property type="entry name" value="ABC_transp_permease"/>
</dbReference>
<proteinExistence type="predicted"/>
<evidence type="ECO:0000256" key="6">
    <source>
        <dbReference type="SAM" id="Phobius"/>
    </source>
</evidence>
<keyword evidence="3 6" id="KW-0812">Transmembrane</keyword>
<accession>A0ABY5WMZ5</accession>
<comment type="subcellular location">
    <subcellularLocation>
        <location evidence="1">Cell membrane</location>
        <topology evidence="1">Multi-pass membrane protein</topology>
    </subcellularLocation>
</comment>
<keyword evidence="5 6" id="KW-0472">Membrane</keyword>
<feature type="transmembrane region" description="Helical" evidence="6">
    <location>
        <begin position="354"/>
        <end position="372"/>
    </location>
</feature>
<evidence type="ECO:0000256" key="2">
    <source>
        <dbReference type="ARBA" id="ARBA00022475"/>
    </source>
</evidence>
<name>A0ABY5WMZ5_9RHOB</name>
<keyword evidence="8" id="KW-1185">Reference proteome</keyword>
<dbReference type="EMBL" id="CP081051">
    <property type="protein sequence ID" value="UWQ42848.1"/>
    <property type="molecule type" value="Genomic_DNA"/>
</dbReference>
<feature type="transmembrane region" description="Helical" evidence="6">
    <location>
        <begin position="12"/>
        <end position="29"/>
    </location>
</feature>
<sequence length="401" mass="43302">MFGLDKRDTSLLIIVAILTLFAPFILNPFPSGSAMAQFNAGYPDLMQRFVIFGIFAIGFNILFGLTGYLSFGHAAFLGVGSYSAVWMFKLIGMNVIPAIVLSVIVAGLFALLIGFISLRRSGIYFSILTLAFAQMSFNLAYSVLTPVTNGETGLQLTLEDPRILGVSATADGSIPVTNLFGLEMRSTFELAVGPWAFQFNAGYYLCALILLAAFYLAIRIFRSPFGMMLRAVKSNQQRMNYTGLNTRPYTLAAFVISGMYAGLAGGLMASMDPLAGAERMQWTASGEVVLMTILGGAGTLIGPVLGAGFIKYFENIFSKINDNVLHSWFSFLPDGMEDAVVFLIHPFIGKGWHLTLGILFMLVVIFLPGGLVEGGQRIKGWLSGRKAKDGSKAAGETNPAE</sequence>
<evidence type="ECO:0000256" key="4">
    <source>
        <dbReference type="ARBA" id="ARBA00022989"/>
    </source>
</evidence>
<feature type="transmembrane region" description="Helical" evidence="6">
    <location>
        <begin position="201"/>
        <end position="221"/>
    </location>
</feature>
<dbReference type="PANTHER" id="PTHR30482:SF17">
    <property type="entry name" value="ABC TRANSPORTER ATP-BINDING PROTEIN"/>
    <property type="match status" value="1"/>
</dbReference>
<dbReference type="InterPro" id="IPR043428">
    <property type="entry name" value="LivM-like"/>
</dbReference>
<feature type="transmembrane region" description="Helical" evidence="6">
    <location>
        <begin position="91"/>
        <end position="116"/>
    </location>
</feature>
<reference evidence="7" key="1">
    <citation type="submission" date="2021-08" db="EMBL/GenBank/DDBJ databases">
        <authorList>
            <person name="Nwanade C."/>
            <person name="Wang M."/>
            <person name="Masoudi A."/>
            <person name="Yu Z."/>
            <person name="Liu J."/>
        </authorList>
    </citation>
    <scope>NUCLEOTIDE SEQUENCE</scope>
    <source>
        <strain evidence="7">S166</strain>
    </source>
</reference>
<keyword evidence="4 6" id="KW-1133">Transmembrane helix</keyword>
<evidence type="ECO:0000256" key="5">
    <source>
        <dbReference type="ARBA" id="ARBA00023136"/>
    </source>
</evidence>
<evidence type="ECO:0000313" key="8">
    <source>
        <dbReference type="Proteomes" id="UP001058514"/>
    </source>
</evidence>
<feature type="transmembrane region" description="Helical" evidence="6">
    <location>
        <begin position="49"/>
        <end position="71"/>
    </location>
</feature>
<evidence type="ECO:0000313" key="7">
    <source>
        <dbReference type="EMBL" id="UWQ42848.1"/>
    </source>
</evidence>
<dbReference type="Pfam" id="PF02653">
    <property type="entry name" value="BPD_transp_2"/>
    <property type="match status" value="1"/>
</dbReference>